<evidence type="ECO:0000256" key="6">
    <source>
        <dbReference type="ARBA" id="ARBA00038076"/>
    </source>
</evidence>
<feature type="transmembrane region" description="Helical" evidence="7">
    <location>
        <begin position="417"/>
        <end position="439"/>
    </location>
</feature>
<feature type="transmembrane region" description="Helical" evidence="7">
    <location>
        <begin position="332"/>
        <end position="358"/>
    </location>
</feature>
<name>A0A8J3W4V2_9ACTN</name>
<keyword evidence="11" id="KW-1185">Reference proteome</keyword>
<dbReference type="Pfam" id="PF02687">
    <property type="entry name" value="FtsX"/>
    <property type="match status" value="1"/>
</dbReference>
<evidence type="ECO:0000256" key="2">
    <source>
        <dbReference type="ARBA" id="ARBA00022475"/>
    </source>
</evidence>
<dbReference type="PANTHER" id="PTHR30572">
    <property type="entry name" value="MEMBRANE COMPONENT OF TRANSPORTER-RELATED"/>
    <property type="match status" value="1"/>
</dbReference>
<keyword evidence="3 7" id="KW-0812">Transmembrane</keyword>
<feature type="transmembrane region" description="Helical" evidence="7">
    <location>
        <begin position="379"/>
        <end position="405"/>
    </location>
</feature>
<evidence type="ECO:0000313" key="10">
    <source>
        <dbReference type="EMBL" id="GIH75783.1"/>
    </source>
</evidence>
<feature type="domain" description="ABC3 transporter permease C-terminal" evidence="8">
    <location>
        <begin position="690"/>
        <end position="799"/>
    </location>
</feature>
<dbReference type="InterPro" id="IPR050250">
    <property type="entry name" value="Macrolide_Exporter_MacB"/>
</dbReference>
<evidence type="ECO:0000313" key="11">
    <source>
        <dbReference type="Proteomes" id="UP000616724"/>
    </source>
</evidence>
<reference evidence="10 11" key="1">
    <citation type="submission" date="2021-01" db="EMBL/GenBank/DDBJ databases">
        <title>Whole genome shotgun sequence of Planobispora longispora NBRC 13918.</title>
        <authorList>
            <person name="Komaki H."/>
            <person name="Tamura T."/>
        </authorList>
    </citation>
    <scope>NUCLEOTIDE SEQUENCE [LARGE SCALE GENOMIC DNA]</scope>
    <source>
        <strain evidence="10 11">NBRC 13918</strain>
    </source>
</reference>
<evidence type="ECO:0000259" key="9">
    <source>
        <dbReference type="Pfam" id="PF12704"/>
    </source>
</evidence>
<organism evidence="10 11">
    <name type="scientific">Planobispora longispora</name>
    <dbReference type="NCBI Taxonomy" id="28887"/>
    <lineage>
        <taxon>Bacteria</taxon>
        <taxon>Bacillati</taxon>
        <taxon>Actinomycetota</taxon>
        <taxon>Actinomycetes</taxon>
        <taxon>Streptosporangiales</taxon>
        <taxon>Streptosporangiaceae</taxon>
        <taxon>Planobispora</taxon>
    </lineage>
</organism>
<accession>A0A8J3W4V2</accession>
<keyword evidence="2" id="KW-1003">Cell membrane</keyword>
<dbReference type="GO" id="GO:0022857">
    <property type="term" value="F:transmembrane transporter activity"/>
    <property type="evidence" value="ECO:0007669"/>
    <property type="project" value="TreeGrafter"/>
</dbReference>
<dbReference type="AlphaFoldDB" id="A0A8J3W4V2"/>
<dbReference type="InterPro" id="IPR025857">
    <property type="entry name" value="MacB_PCD"/>
</dbReference>
<dbReference type="InterPro" id="IPR003838">
    <property type="entry name" value="ABC3_permease_C"/>
</dbReference>
<comment type="similarity">
    <text evidence="6">Belongs to the ABC-4 integral membrane protein family.</text>
</comment>
<dbReference type="GO" id="GO:0005886">
    <property type="term" value="C:plasma membrane"/>
    <property type="evidence" value="ECO:0007669"/>
    <property type="project" value="UniProtKB-SubCell"/>
</dbReference>
<evidence type="ECO:0000256" key="7">
    <source>
        <dbReference type="SAM" id="Phobius"/>
    </source>
</evidence>
<evidence type="ECO:0000256" key="1">
    <source>
        <dbReference type="ARBA" id="ARBA00004651"/>
    </source>
</evidence>
<feature type="transmembrane region" description="Helical" evidence="7">
    <location>
        <begin position="285"/>
        <end position="312"/>
    </location>
</feature>
<comment type="subcellular location">
    <subcellularLocation>
        <location evidence="1">Cell membrane</location>
        <topology evidence="1">Multi-pass membrane protein</topology>
    </subcellularLocation>
</comment>
<dbReference type="RefSeq" id="WP_203890453.1">
    <property type="nucleotide sequence ID" value="NZ_BOOH01000019.1"/>
</dbReference>
<keyword evidence="5 7" id="KW-0472">Membrane</keyword>
<evidence type="ECO:0000256" key="3">
    <source>
        <dbReference type="ARBA" id="ARBA00022692"/>
    </source>
</evidence>
<dbReference type="Pfam" id="PF12704">
    <property type="entry name" value="MacB_PCD"/>
    <property type="match status" value="1"/>
</dbReference>
<dbReference type="Proteomes" id="UP000616724">
    <property type="component" value="Unassembled WGS sequence"/>
</dbReference>
<evidence type="ECO:0000256" key="4">
    <source>
        <dbReference type="ARBA" id="ARBA00022989"/>
    </source>
</evidence>
<feature type="domain" description="MacB-like periplasmic core" evidence="9">
    <location>
        <begin position="454"/>
        <end position="655"/>
    </location>
</feature>
<gene>
    <name evidence="10" type="ORF">Plo01_22120</name>
</gene>
<keyword evidence="4 7" id="KW-1133">Transmembrane helix</keyword>
<dbReference type="EMBL" id="BOOH01000019">
    <property type="protein sequence ID" value="GIH75783.1"/>
    <property type="molecule type" value="Genomic_DNA"/>
</dbReference>
<feature type="transmembrane region" description="Helical" evidence="7">
    <location>
        <begin position="685"/>
        <end position="711"/>
    </location>
</feature>
<evidence type="ECO:0000256" key="5">
    <source>
        <dbReference type="ARBA" id="ARBA00023136"/>
    </source>
</evidence>
<protein>
    <recommendedName>
        <fullName evidence="12">ABC3 transporter permease protein domain-containing protein</fullName>
    </recommendedName>
</protein>
<sequence>MRFPRAWLGLEFRRRRRSLAALVVLVAFSLATVLAAVAGSRRGESALDRLRAGTLPADAQVLIQDPGFDWDEVRAIPGVLGVAPFVAAAMYIEGVHLGWDSVPPVDPSVWRDVERPVLLAGRLPDPARADEMAVSARFVERYGKGVGDSVVIRLATPQEADLDLRADVANTGNTQIRANGPRVTARIVGVIRSPWFADRVGETSGSATGEGFAIPSPGLFLKYQDNFLGTRRSKFTNALVRLKDGEGGLAEFRSRLAAATGRPEIRVDNLADGLRHNQRLVRYEAIALLAFGLSALVAAALVIGQFAARLVAVSLAELRVLGPAGLTPRQAVVAAALGPSAAALLGAVLGVIGAALASRWTPIGVAANFEPRPGLDLDWPVLLAGLVAVPVVVAAGAGGYAWLTVTAKPAGTSSRSAVAAAVGRMGWPVPVLVGLRLALERGHGRTALPVRSALIGSTAGIAGVMAALTFSAGVSDAASNPARYGQTHDLLVFLGVNGQSGPAERVLAALARDPDVAGVEDRRFFSAASGDLTFPVYDYTAVGTPPPIELKIGRLPASDQEIMLAVDTAGKLRDTGVLKDDVGERIHLTGARGGRGFTVSGIGFVPEGPSNTYSEGVLVTPAGYDSLFASFEIRMGFVSFRPGADVTAATARLRQTVGALPGGDHIGLLSSFKPKQLAEVQGVRALPVALGAFLALLALASAGYTSVTAVRRRRHDIAVLRALGMTPAQTRWSVATQAGALAVIGLAFGVPTGLALGRVLWQAVAENTPLFYVPPVPTWALLLIGPVTLLAMNLLAARPAATAARLSLAHALRTE</sequence>
<evidence type="ECO:0008006" key="12">
    <source>
        <dbReference type="Google" id="ProtNLM"/>
    </source>
</evidence>
<feature type="transmembrane region" description="Helical" evidence="7">
    <location>
        <begin position="451"/>
        <end position="474"/>
    </location>
</feature>
<dbReference type="PANTHER" id="PTHR30572:SF4">
    <property type="entry name" value="ABC TRANSPORTER PERMEASE YTRF"/>
    <property type="match status" value="1"/>
</dbReference>
<comment type="caution">
    <text evidence="10">The sequence shown here is derived from an EMBL/GenBank/DDBJ whole genome shotgun (WGS) entry which is preliminary data.</text>
</comment>
<proteinExistence type="inferred from homology"/>
<evidence type="ECO:0000259" key="8">
    <source>
        <dbReference type="Pfam" id="PF02687"/>
    </source>
</evidence>
<feature type="transmembrane region" description="Helical" evidence="7">
    <location>
        <begin position="776"/>
        <end position="796"/>
    </location>
</feature>
<feature type="transmembrane region" description="Helical" evidence="7">
    <location>
        <begin position="75"/>
        <end position="92"/>
    </location>
</feature>
<feature type="transmembrane region" description="Helical" evidence="7">
    <location>
        <begin position="732"/>
        <end position="756"/>
    </location>
</feature>